<accession>A0ABR7EUL4</accession>
<dbReference type="PROSITE" id="PS52050">
    <property type="entry name" value="WYL"/>
    <property type="match status" value="1"/>
</dbReference>
<proteinExistence type="predicted"/>
<dbReference type="PANTHER" id="PTHR34580">
    <property type="match status" value="1"/>
</dbReference>
<comment type="caution">
    <text evidence="2">The sequence shown here is derived from an EMBL/GenBank/DDBJ whole genome shotgun (WGS) entry which is preliminary data.</text>
</comment>
<feature type="domain" description="WYL" evidence="1">
    <location>
        <begin position="146"/>
        <end position="213"/>
    </location>
</feature>
<dbReference type="PANTHER" id="PTHR34580:SF1">
    <property type="entry name" value="PROTEIN PAFC"/>
    <property type="match status" value="1"/>
</dbReference>
<dbReference type="InterPro" id="IPR026881">
    <property type="entry name" value="WYL_dom"/>
</dbReference>
<gene>
    <name evidence="2" type="ORF">H8S07_07085</name>
</gene>
<dbReference type="InterPro" id="IPR051534">
    <property type="entry name" value="CBASS_pafABC_assoc_protein"/>
</dbReference>
<evidence type="ECO:0000259" key="1">
    <source>
        <dbReference type="Pfam" id="PF13280"/>
    </source>
</evidence>
<organism evidence="2 3">
    <name type="scientific">Dorea hominis</name>
    <dbReference type="NCBI Taxonomy" id="2763040"/>
    <lineage>
        <taxon>Bacteria</taxon>
        <taxon>Bacillati</taxon>
        <taxon>Bacillota</taxon>
        <taxon>Clostridia</taxon>
        <taxon>Lachnospirales</taxon>
        <taxon>Lachnospiraceae</taxon>
        <taxon>Dorea</taxon>
    </lineage>
</organism>
<sequence>MEKEIKLDRVMELFFRAMKGESLSVQQLAFEYNVSTRSITRDINSLKAFLADHADILGYAELEYSSTNHCYSLKMDHFLSNKELLAITKVLIGSRAFSSEELLGIIQKLKVNTTSADRIKLEQLICKEIYQYDEVGSDCHSVIDNLWKVTDCIENRNVITITYYKMNRDLVKRKIKPVSIMFSEYYFYLIGYRYETDVSNTPIYFRVDRIVDIIVHREKYVLLKEQNIDEGMLRRKSQFMWPGPTRKIRFEFSGPSVQAILDRIPTAKIIDKYAGKTIIEAEVFGSGIKMFLLSQGAWVKVLAPDEFVEEMKLEIKKMHEMYK</sequence>
<reference evidence="2 3" key="1">
    <citation type="submission" date="2020-08" db="EMBL/GenBank/DDBJ databases">
        <title>Genome public.</title>
        <authorList>
            <person name="Liu C."/>
            <person name="Sun Q."/>
        </authorList>
    </citation>
    <scope>NUCLEOTIDE SEQUENCE [LARGE SCALE GENOMIC DNA]</scope>
    <source>
        <strain evidence="2 3">NSJ-36</strain>
    </source>
</reference>
<dbReference type="Pfam" id="PF13280">
    <property type="entry name" value="WYL"/>
    <property type="match status" value="1"/>
</dbReference>
<dbReference type="Proteomes" id="UP000647235">
    <property type="component" value="Unassembled WGS sequence"/>
</dbReference>
<name>A0ABR7EUL4_9FIRM</name>
<dbReference type="EMBL" id="JACOOY010000007">
    <property type="protein sequence ID" value="MBC5665042.1"/>
    <property type="molecule type" value="Genomic_DNA"/>
</dbReference>
<dbReference type="RefSeq" id="WP_186855745.1">
    <property type="nucleotide sequence ID" value="NZ_JACOOY010000007.1"/>
</dbReference>
<keyword evidence="3" id="KW-1185">Reference proteome</keyword>
<protein>
    <submittedName>
        <fullName evidence="2">WYL domain-containing protein</fullName>
    </submittedName>
</protein>
<evidence type="ECO:0000313" key="2">
    <source>
        <dbReference type="EMBL" id="MBC5665042.1"/>
    </source>
</evidence>
<evidence type="ECO:0000313" key="3">
    <source>
        <dbReference type="Proteomes" id="UP000647235"/>
    </source>
</evidence>